<evidence type="ECO:0000313" key="2">
    <source>
        <dbReference type="EMBL" id="ANY19719.1"/>
    </source>
</evidence>
<proteinExistence type="predicted"/>
<dbReference type="KEGG" id="ado:A6F68_01202"/>
<dbReference type="Proteomes" id="UP000092932">
    <property type="component" value="Chromosome"/>
</dbReference>
<organism evidence="2 3">
    <name type="scientific">Tsuneonella dongtanensis</name>
    <dbReference type="NCBI Taxonomy" id="692370"/>
    <lineage>
        <taxon>Bacteria</taxon>
        <taxon>Pseudomonadati</taxon>
        <taxon>Pseudomonadota</taxon>
        <taxon>Alphaproteobacteria</taxon>
        <taxon>Sphingomonadales</taxon>
        <taxon>Erythrobacteraceae</taxon>
        <taxon>Tsuneonella</taxon>
    </lineage>
</organism>
<dbReference type="AlphaFoldDB" id="A0A1B2AC32"/>
<protein>
    <recommendedName>
        <fullName evidence="1">Anti-sigma factor NepR domain-containing protein</fullName>
    </recommendedName>
</protein>
<dbReference type="Pfam" id="PF18557">
    <property type="entry name" value="NepR"/>
    <property type="match status" value="1"/>
</dbReference>
<dbReference type="EMBL" id="CP016591">
    <property type="protein sequence ID" value="ANY19719.1"/>
    <property type="molecule type" value="Genomic_DNA"/>
</dbReference>
<dbReference type="STRING" id="692370.A6F68_01202"/>
<evidence type="ECO:0000313" key="3">
    <source>
        <dbReference type="Proteomes" id="UP000092932"/>
    </source>
</evidence>
<dbReference type="InterPro" id="IPR041649">
    <property type="entry name" value="NepR"/>
</dbReference>
<sequence length="79" mass="8352">MASPGYWCLTGAEATLDKKKPAAGSREGKKTISVTAEKTAGGPGTPGWANGLRQLYDSVVEEPLPDTFKDLLSKLDSKN</sequence>
<keyword evidence="3" id="KW-1185">Reference proteome</keyword>
<name>A0A1B2AC32_9SPHN</name>
<evidence type="ECO:0000259" key="1">
    <source>
        <dbReference type="Pfam" id="PF18557"/>
    </source>
</evidence>
<feature type="domain" description="Anti-sigma factor NepR" evidence="1">
    <location>
        <begin position="47"/>
        <end position="78"/>
    </location>
</feature>
<reference evidence="2 3" key="1">
    <citation type="submission" date="2016-07" db="EMBL/GenBank/DDBJ databases">
        <title>Complete genome sequence of Altererythrobacter dongtanensis KCTC 22672, a type strain with esterase isolated from tidal flat.</title>
        <authorList>
            <person name="Cheng H."/>
            <person name="Wu Y.-H."/>
            <person name="Zhou P."/>
            <person name="Huo Y.-Y."/>
            <person name="Wang C.-S."/>
            <person name="Xu X.-W."/>
        </authorList>
    </citation>
    <scope>NUCLEOTIDE SEQUENCE [LARGE SCALE GENOMIC DNA]</scope>
    <source>
        <strain evidence="2 3">KCTC 22672</strain>
    </source>
</reference>
<accession>A0A1B2AC32</accession>
<gene>
    <name evidence="2" type="ORF">A6F68_01202</name>
</gene>